<dbReference type="Proteomes" id="UP000554235">
    <property type="component" value="Unassembled WGS sequence"/>
</dbReference>
<evidence type="ECO:0000256" key="4">
    <source>
        <dbReference type="ARBA" id="ARBA00022630"/>
    </source>
</evidence>
<keyword evidence="4 8" id="KW-0285">Flavoprotein</keyword>
<comment type="subcellular location">
    <subcellularLocation>
        <location evidence="2">Membrane</location>
    </subcellularLocation>
</comment>
<evidence type="ECO:0000259" key="10">
    <source>
        <dbReference type="Pfam" id="PF00970"/>
    </source>
</evidence>
<keyword evidence="5 8" id="KW-0274">FAD</keyword>
<evidence type="ECO:0000256" key="2">
    <source>
        <dbReference type="ARBA" id="ARBA00004370"/>
    </source>
</evidence>
<feature type="domain" description="Oxidoreductase FAD/NAD(P)-binding" evidence="9">
    <location>
        <begin position="139"/>
        <end position="236"/>
    </location>
</feature>
<dbReference type="GO" id="GO:0004128">
    <property type="term" value="F:cytochrome-b5 reductase activity, acting on NAD(P)H"/>
    <property type="evidence" value="ECO:0007669"/>
    <property type="project" value="TreeGrafter"/>
</dbReference>
<dbReference type="InterPro" id="IPR001834">
    <property type="entry name" value="CBR-like"/>
</dbReference>
<dbReference type="GO" id="GO:0006696">
    <property type="term" value="P:ergosterol biosynthetic process"/>
    <property type="evidence" value="ECO:0007669"/>
    <property type="project" value="TreeGrafter"/>
</dbReference>
<evidence type="ECO:0000256" key="1">
    <source>
        <dbReference type="ARBA" id="ARBA00001974"/>
    </source>
</evidence>
<dbReference type="PANTHER" id="PTHR19370">
    <property type="entry name" value="NADH-CYTOCHROME B5 REDUCTASE"/>
    <property type="match status" value="1"/>
</dbReference>
<gene>
    <name evidence="11" type="ORF">FALBO_3713</name>
</gene>
<feature type="binding site" evidence="8">
    <location>
        <position position="106"/>
    </location>
    <ligand>
        <name>FAD</name>
        <dbReference type="ChEBI" id="CHEBI:57692"/>
    </ligand>
</feature>
<evidence type="ECO:0000256" key="6">
    <source>
        <dbReference type="ARBA" id="ARBA00023002"/>
    </source>
</evidence>
<dbReference type="EMBL" id="JAADYS010000484">
    <property type="protein sequence ID" value="KAF4469388.1"/>
    <property type="molecule type" value="Genomic_DNA"/>
</dbReference>
<dbReference type="InterPro" id="IPR017938">
    <property type="entry name" value="Riboflavin_synthase-like_b-brl"/>
</dbReference>
<dbReference type="InterPro" id="IPR001433">
    <property type="entry name" value="OxRdtase_FAD/NAD-bd"/>
</dbReference>
<organism evidence="11 12">
    <name type="scientific">Fusarium albosuccineum</name>
    <dbReference type="NCBI Taxonomy" id="1237068"/>
    <lineage>
        <taxon>Eukaryota</taxon>
        <taxon>Fungi</taxon>
        <taxon>Dikarya</taxon>
        <taxon>Ascomycota</taxon>
        <taxon>Pezizomycotina</taxon>
        <taxon>Sordariomycetes</taxon>
        <taxon>Hypocreomycetidae</taxon>
        <taxon>Hypocreales</taxon>
        <taxon>Nectriaceae</taxon>
        <taxon>Fusarium</taxon>
        <taxon>Fusarium decemcellulare species complex</taxon>
    </lineage>
</organism>
<dbReference type="Pfam" id="PF00175">
    <property type="entry name" value="NAD_binding_1"/>
    <property type="match status" value="1"/>
</dbReference>
<comment type="caution">
    <text evidence="11">The sequence shown here is derived from an EMBL/GenBank/DDBJ whole genome shotgun (WGS) entry which is preliminary data.</text>
</comment>
<comment type="similarity">
    <text evidence="3">Belongs to the flavoprotein pyridine nucleotide cytochrome reductase family.</text>
</comment>
<evidence type="ECO:0000256" key="7">
    <source>
        <dbReference type="ARBA" id="ARBA00023136"/>
    </source>
</evidence>
<reference evidence="11 12" key="1">
    <citation type="submission" date="2020-01" db="EMBL/GenBank/DDBJ databases">
        <title>Identification and distribution of gene clusters putatively required for synthesis of sphingolipid metabolism inhibitors in phylogenetically diverse species of the filamentous fungus Fusarium.</title>
        <authorList>
            <person name="Kim H.-S."/>
            <person name="Busman M."/>
            <person name="Brown D.W."/>
            <person name="Divon H."/>
            <person name="Uhlig S."/>
            <person name="Proctor R.H."/>
        </authorList>
    </citation>
    <scope>NUCLEOTIDE SEQUENCE [LARGE SCALE GENOMIC DNA]</scope>
    <source>
        <strain evidence="11 12">NRRL 20459</strain>
    </source>
</reference>
<protein>
    <submittedName>
        <fullName evidence="11">Oxidoreductase NAD-binding domain-containing</fullName>
    </submittedName>
</protein>
<feature type="binding site" evidence="8">
    <location>
        <position position="98"/>
    </location>
    <ligand>
        <name>FAD</name>
        <dbReference type="ChEBI" id="CHEBI:57692"/>
    </ligand>
</feature>
<evidence type="ECO:0000256" key="5">
    <source>
        <dbReference type="ARBA" id="ARBA00022827"/>
    </source>
</evidence>
<evidence type="ECO:0000256" key="8">
    <source>
        <dbReference type="PIRSR" id="PIRSR601834-1"/>
    </source>
</evidence>
<keyword evidence="6" id="KW-0560">Oxidoreductase</keyword>
<dbReference type="OrthoDB" id="432685at2759"/>
<dbReference type="InterPro" id="IPR008333">
    <property type="entry name" value="Cbr1-like_FAD-bd_dom"/>
</dbReference>
<feature type="binding site" evidence="8">
    <location>
        <position position="147"/>
    </location>
    <ligand>
        <name>FAD</name>
        <dbReference type="ChEBI" id="CHEBI:57692"/>
    </ligand>
</feature>
<accession>A0A8H4LJN7</accession>
<dbReference type="GO" id="GO:0016020">
    <property type="term" value="C:membrane"/>
    <property type="evidence" value="ECO:0007669"/>
    <property type="project" value="UniProtKB-SubCell"/>
</dbReference>
<dbReference type="PRINTS" id="PR00406">
    <property type="entry name" value="CYTB5RDTASE"/>
</dbReference>
<feature type="domain" description="Flavoprotein pyridine nucleotide cytochrome reductase-like FAD-binding" evidence="10">
    <location>
        <begin position="89"/>
        <end position="120"/>
    </location>
</feature>
<name>A0A8H4LJN7_9HYPO</name>
<comment type="cofactor">
    <cofactor evidence="1 8">
        <name>FAD</name>
        <dbReference type="ChEBI" id="CHEBI:57692"/>
    </cofactor>
</comment>
<dbReference type="Gene3D" id="3.40.50.80">
    <property type="entry name" value="Nucleotide-binding domain of ferredoxin-NADP reductase (FNR) module"/>
    <property type="match status" value="1"/>
</dbReference>
<sequence>MSLVTLGRLRPTPFVAARAIDSRTLGIMSKVYIHNASVDSKVPLKVFGGRPTFVSLQLASCQMVNHNTKRLRFKLPSENAISGLPLTYQPGFLDLLVKHYPQGKQSTHIHSLEPGQKLLFAAALPGYPWKPNSFPNVAMIAGGVGITPIYQLARGILSNPEDKTAISLISAANTDQDLVLKDELDKMQSEYADRVTVTYIVANPAIESPCRGGRLTHELHEQVATWPKDRNTMVFMS</sequence>
<dbReference type="Gene3D" id="2.40.30.10">
    <property type="entry name" value="Translation factors"/>
    <property type="match status" value="1"/>
</dbReference>
<evidence type="ECO:0000313" key="11">
    <source>
        <dbReference type="EMBL" id="KAF4469388.1"/>
    </source>
</evidence>
<dbReference type="PANTHER" id="PTHR19370:SF101">
    <property type="entry name" value="NADH-CYTOCHROME B5 REDUCTASE"/>
    <property type="match status" value="1"/>
</dbReference>
<feature type="binding site" evidence="8">
    <location>
        <position position="88"/>
    </location>
    <ligand>
        <name>FAD</name>
        <dbReference type="ChEBI" id="CHEBI:57692"/>
    </ligand>
</feature>
<dbReference type="Pfam" id="PF00970">
    <property type="entry name" value="FAD_binding_6"/>
    <property type="match status" value="1"/>
</dbReference>
<evidence type="ECO:0000313" key="12">
    <source>
        <dbReference type="Proteomes" id="UP000554235"/>
    </source>
</evidence>
<evidence type="ECO:0000256" key="3">
    <source>
        <dbReference type="ARBA" id="ARBA00006105"/>
    </source>
</evidence>
<dbReference type="SUPFAM" id="SSF52343">
    <property type="entry name" value="Ferredoxin reductase-like, C-terminal NADP-linked domain"/>
    <property type="match status" value="1"/>
</dbReference>
<dbReference type="CDD" id="cd06183">
    <property type="entry name" value="cyt_b5_reduct_like"/>
    <property type="match status" value="1"/>
</dbReference>
<keyword evidence="12" id="KW-1185">Reference proteome</keyword>
<keyword evidence="7" id="KW-0472">Membrane</keyword>
<dbReference type="SUPFAM" id="SSF63380">
    <property type="entry name" value="Riboflavin synthase domain-like"/>
    <property type="match status" value="1"/>
</dbReference>
<feature type="binding site" evidence="8">
    <location>
        <position position="104"/>
    </location>
    <ligand>
        <name>FAD</name>
        <dbReference type="ChEBI" id="CHEBI:57692"/>
    </ligand>
</feature>
<evidence type="ECO:0000259" key="9">
    <source>
        <dbReference type="Pfam" id="PF00175"/>
    </source>
</evidence>
<feature type="binding site" evidence="8">
    <location>
        <position position="96"/>
    </location>
    <ligand>
        <name>FAD</name>
        <dbReference type="ChEBI" id="CHEBI:57692"/>
    </ligand>
</feature>
<dbReference type="AlphaFoldDB" id="A0A8H4LJN7"/>
<proteinExistence type="inferred from homology"/>
<dbReference type="InterPro" id="IPR039261">
    <property type="entry name" value="FNR_nucleotide-bd"/>
</dbReference>